<dbReference type="EMBL" id="CABVHY010000047">
    <property type="protein sequence ID" value="VVO42872.1"/>
    <property type="molecule type" value="Genomic_DNA"/>
</dbReference>
<accession>A0A5E7FW71</accession>
<feature type="region of interest" description="Disordered" evidence="1">
    <location>
        <begin position="1"/>
        <end position="24"/>
    </location>
</feature>
<evidence type="ECO:0000313" key="2">
    <source>
        <dbReference type="EMBL" id="VVO42872.1"/>
    </source>
</evidence>
<protein>
    <submittedName>
        <fullName evidence="2">Uncharacterized protein</fullName>
    </submittedName>
</protein>
<proteinExistence type="predicted"/>
<dbReference type="AlphaFoldDB" id="A0A5E7FW71"/>
<dbReference type="Proteomes" id="UP000379480">
    <property type="component" value="Unassembled WGS sequence"/>
</dbReference>
<gene>
    <name evidence="2" type="ORF">PS723_06078</name>
</gene>
<sequence length="492" mass="54210">MERSKQLSTQDLRPPYINGQLPDIKGGQPNLLPKSVIDQTFKVWFPMWPESNPSPSRPETVELYWNGQSVGDRSWTSAIPSSELFIEVTTDKLIEGTNRLHYIVRLYNGTPTPSLEHSVTVDRSAPAFGPSSKLEFAAAIIKDGVTFDYLAAPANRDRVEARVPTYITAAPGHTIIGYWEQSAEVSLDPIRMPPLTSENHNQPPVLTFTGDLIRARKDGQRFAMYRVESRAGYTSLQSLAVELKVEARQRPRLLPWPEVEKALGTGEQQTLDPLKATSGAVVVIPDTANIYPQDQVWVQWGVPGSLGAHRAPRPITPGSRRYQIPMPSIAAYIGKSLPVSYGVIDAEEVEWPSVGRKVNIQRILSHNFPTVQCQGLTGGSLSYDKVPATGAVLKMGTWTLMTADQWIMINMTGTGATGPVAYPAIQQRQVTDQEVIGGIGMRGDVTVPKAFLNTLRRNESFSVKVYVSFDGGRTWPPLAAPNFPLLQLTLIN</sequence>
<dbReference type="OrthoDB" id="7031383at2"/>
<reference evidence="2 3" key="1">
    <citation type="submission" date="2019-09" db="EMBL/GenBank/DDBJ databases">
        <authorList>
            <person name="Chandra G."/>
            <person name="Truman W A."/>
        </authorList>
    </citation>
    <scope>NUCLEOTIDE SEQUENCE [LARGE SCALE GENOMIC DNA]</scope>
    <source>
        <strain evidence="2">PS723</strain>
    </source>
</reference>
<feature type="compositionally biased region" description="Polar residues" evidence="1">
    <location>
        <begin position="1"/>
        <end position="11"/>
    </location>
</feature>
<organism evidence="2 3">
    <name type="scientific">Pseudomonas fluorescens</name>
    <dbReference type="NCBI Taxonomy" id="294"/>
    <lineage>
        <taxon>Bacteria</taxon>
        <taxon>Pseudomonadati</taxon>
        <taxon>Pseudomonadota</taxon>
        <taxon>Gammaproteobacteria</taxon>
        <taxon>Pseudomonadales</taxon>
        <taxon>Pseudomonadaceae</taxon>
        <taxon>Pseudomonas</taxon>
    </lineage>
</organism>
<dbReference type="RefSeq" id="WP_150807255.1">
    <property type="nucleotide sequence ID" value="NZ_CABVHY010000047.1"/>
</dbReference>
<name>A0A5E7FW71_PSEFL</name>
<evidence type="ECO:0000256" key="1">
    <source>
        <dbReference type="SAM" id="MobiDB-lite"/>
    </source>
</evidence>
<evidence type="ECO:0000313" key="3">
    <source>
        <dbReference type="Proteomes" id="UP000379480"/>
    </source>
</evidence>